<dbReference type="EMBL" id="OE179149">
    <property type="protein sequence ID" value="CAD7567783.1"/>
    <property type="molecule type" value="Genomic_DNA"/>
</dbReference>
<accession>A0A7R9P2P5</accession>
<feature type="region of interest" description="Disordered" evidence="1">
    <location>
        <begin position="312"/>
        <end position="342"/>
    </location>
</feature>
<reference evidence="2" key="1">
    <citation type="submission" date="2020-11" db="EMBL/GenBank/DDBJ databases">
        <authorList>
            <person name="Tran Van P."/>
        </authorList>
    </citation>
    <scope>NUCLEOTIDE SEQUENCE</scope>
</reference>
<gene>
    <name evidence="2" type="ORF">TCMB3V08_LOCUS565</name>
</gene>
<feature type="region of interest" description="Disordered" evidence="1">
    <location>
        <begin position="148"/>
        <end position="187"/>
    </location>
</feature>
<feature type="compositionally biased region" description="Polar residues" evidence="1">
    <location>
        <begin position="168"/>
        <end position="184"/>
    </location>
</feature>
<organism evidence="2">
    <name type="scientific">Timema californicum</name>
    <name type="common">California timema</name>
    <name type="synonym">Walking stick</name>
    <dbReference type="NCBI Taxonomy" id="61474"/>
    <lineage>
        <taxon>Eukaryota</taxon>
        <taxon>Metazoa</taxon>
        <taxon>Ecdysozoa</taxon>
        <taxon>Arthropoda</taxon>
        <taxon>Hexapoda</taxon>
        <taxon>Insecta</taxon>
        <taxon>Pterygota</taxon>
        <taxon>Neoptera</taxon>
        <taxon>Polyneoptera</taxon>
        <taxon>Phasmatodea</taxon>
        <taxon>Timematodea</taxon>
        <taxon>Timematoidea</taxon>
        <taxon>Timematidae</taxon>
        <taxon>Timema</taxon>
    </lineage>
</organism>
<proteinExistence type="predicted"/>
<evidence type="ECO:0000256" key="1">
    <source>
        <dbReference type="SAM" id="MobiDB-lite"/>
    </source>
</evidence>
<evidence type="ECO:0000313" key="2">
    <source>
        <dbReference type="EMBL" id="CAD7567783.1"/>
    </source>
</evidence>
<protein>
    <submittedName>
        <fullName evidence="2">(California timema) hypothetical protein</fullName>
    </submittedName>
</protein>
<dbReference type="AlphaFoldDB" id="A0A7R9P2P5"/>
<name>A0A7R9P2P5_TIMCA</name>
<sequence length="342" mass="37630">MRTDAPIWRKISGPDGIKRSILSPLQFWPLPVVNMGSVSTILTCKARLFSLTPGAGKEWYDSRPNSSGWSWKDFAWDAAVAASGIVLWNLSHLIPLPRLCSNSDTRNATAPIAETYQKKVVSIPCCFISNATYSADPPKIAFATAERRNHNATTASSAPRKNGIRQPQLRSSASVSRNWSTTTGDIPHARRSHFQLNVAKRGRKKAPHFRAGLLHLFNAWQFPTLAWGDPTLPSALRRFTSEFGMGSGGTTALKPPGKFCLRAARKAAQIYPVQAENRVSQKRLWRCKVKPHGSLVPRLFLEAGHLSLQHRSASSSRLSVNKRPDLPGHSAYTLKPGQPSPG</sequence>